<organism evidence="1 2">
    <name type="scientific">Nocardia otitidiscaviarum</name>
    <dbReference type="NCBI Taxonomy" id="1823"/>
    <lineage>
        <taxon>Bacteria</taxon>
        <taxon>Bacillati</taxon>
        <taxon>Actinomycetota</taxon>
        <taxon>Actinomycetes</taxon>
        <taxon>Mycobacteriales</taxon>
        <taxon>Nocardiaceae</taxon>
        <taxon>Nocardia</taxon>
    </lineage>
</organism>
<dbReference type="KEGG" id="nod:FOH10_21090"/>
<evidence type="ECO:0000313" key="1">
    <source>
        <dbReference type="EMBL" id="QDP80833.1"/>
    </source>
</evidence>
<dbReference type="Proteomes" id="UP000317039">
    <property type="component" value="Chromosome"/>
</dbReference>
<dbReference type="EMBL" id="CP041695">
    <property type="protein sequence ID" value="QDP80833.1"/>
    <property type="molecule type" value="Genomic_DNA"/>
</dbReference>
<evidence type="ECO:0008006" key="3">
    <source>
        <dbReference type="Google" id="ProtNLM"/>
    </source>
</evidence>
<protein>
    <recommendedName>
        <fullName evidence="3">Bacteriocin-protection protein</fullName>
    </recommendedName>
</protein>
<dbReference type="RefSeq" id="WP_143982041.1">
    <property type="nucleotide sequence ID" value="NZ_CP041695.1"/>
</dbReference>
<sequence length="194" mass="22180">MTTVVARNAAEWRAWLAEHSHTTTEAWLVIRHVGCGIPSVRMHEAMEQALCFGWIDSVHRTYDADSSILRFTPRGPRSSWSKVNRDRAVRLIEQGLMTERGRAVIERARTEGTWQPLPDTAATAIPTDLRRPLERNAVADENFRRFPPSSKRLILEWIASAKRPETRTRRIARTVELAARNQRANHPGVRIADD</sequence>
<gene>
    <name evidence="1" type="ORF">FOH10_21090</name>
</gene>
<proteinExistence type="predicted"/>
<dbReference type="Pfam" id="PF13376">
    <property type="entry name" value="OmdA"/>
    <property type="match status" value="1"/>
</dbReference>
<dbReference type="AlphaFoldDB" id="A0A516NPJ8"/>
<evidence type="ECO:0000313" key="2">
    <source>
        <dbReference type="Proteomes" id="UP000317039"/>
    </source>
</evidence>
<reference evidence="1 2" key="1">
    <citation type="submission" date="2019-07" db="EMBL/GenBank/DDBJ databases">
        <title>Complete Genome Sequence and Methylome Analysis of Nocardia otitidis-caviarum NEB252.</title>
        <authorList>
            <person name="Fomenkov A."/>
            <person name="Anton B.P."/>
            <person name="Vincze T."/>
            <person name="Roberts R.J."/>
        </authorList>
    </citation>
    <scope>NUCLEOTIDE SEQUENCE [LARGE SCALE GENOMIC DNA]</scope>
    <source>
        <strain evidence="1 2">NEB252</strain>
    </source>
</reference>
<accession>A0A516NPJ8</accession>
<dbReference type="GeneID" id="80334858"/>
<name>A0A516NPJ8_9NOCA</name>